<dbReference type="AlphaFoldDB" id="A0A1P8K3Y4"/>
<dbReference type="KEGG" id="rhy:RD110_15070"/>
<sequence length="157" mass="17567">MEPSANRSDIRSLGIPATAAQVFAAMADPARIARWWGPDGFRNTIHEFDFRPGGAWRLTMHGPDGKDYANESRFTRIVPDALFEIEHLTGHHFFLTIELRPVDRGTQVHWQQTFDTVEHYQGIAEFVAAANAQNLQRLAAEVLRPGEASLQTSGKPT</sequence>
<dbReference type="Pfam" id="PF08327">
    <property type="entry name" value="AHSA1"/>
    <property type="match status" value="1"/>
</dbReference>
<accession>A0A1P8K3Y4</accession>
<dbReference type="SUPFAM" id="SSF55961">
    <property type="entry name" value="Bet v1-like"/>
    <property type="match status" value="1"/>
</dbReference>
<dbReference type="Gene3D" id="3.30.530.20">
    <property type="match status" value="1"/>
</dbReference>
<dbReference type="Proteomes" id="UP000186609">
    <property type="component" value="Chromosome"/>
</dbReference>
<dbReference type="OrthoDB" id="9805228at2"/>
<evidence type="ECO:0000259" key="2">
    <source>
        <dbReference type="Pfam" id="PF08327"/>
    </source>
</evidence>
<gene>
    <name evidence="3" type="ORF">RD110_15070</name>
</gene>
<reference evidence="3 4" key="1">
    <citation type="submission" date="2017-01" db="EMBL/GenBank/DDBJ databases">
        <authorList>
            <person name="Mah S.A."/>
            <person name="Swanson W.J."/>
            <person name="Moy G.W."/>
            <person name="Vacquier V.D."/>
        </authorList>
    </citation>
    <scope>NUCLEOTIDE SEQUENCE [LARGE SCALE GENOMIC DNA]</scope>
    <source>
        <strain evidence="3 4">DCY110</strain>
    </source>
</reference>
<keyword evidence="4" id="KW-1185">Reference proteome</keyword>
<comment type="similarity">
    <text evidence="1">Belongs to the AHA1 family.</text>
</comment>
<evidence type="ECO:0000313" key="4">
    <source>
        <dbReference type="Proteomes" id="UP000186609"/>
    </source>
</evidence>
<protein>
    <recommendedName>
        <fullName evidence="2">Activator of Hsp90 ATPase homologue 1/2-like C-terminal domain-containing protein</fullName>
    </recommendedName>
</protein>
<dbReference type="STRING" id="1842727.RD110_15070"/>
<name>A0A1P8K3Y4_9BURK</name>
<dbReference type="InterPro" id="IPR023393">
    <property type="entry name" value="START-like_dom_sf"/>
</dbReference>
<evidence type="ECO:0000256" key="1">
    <source>
        <dbReference type="ARBA" id="ARBA00006817"/>
    </source>
</evidence>
<evidence type="ECO:0000313" key="3">
    <source>
        <dbReference type="EMBL" id="APW40723.1"/>
    </source>
</evidence>
<dbReference type="EMBL" id="CP019236">
    <property type="protein sequence ID" value="APW40723.1"/>
    <property type="molecule type" value="Genomic_DNA"/>
</dbReference>
<feature type="domain" description="Activator of Hsp90 ATPase homologue 1/2-like C-terminal" evidence="2">
    <location>
        <begin position="17"/>
        <end position="140"/>
    </location>
</feature>
<organism evidence="3 4">
    <name type="scientific">Rhodoferax koreensis</name>
    <dbReference type="NCBI Taxonomy" id="1842727"/>
    <lineage>
        <taxon>Bacteria</taxon>
        <taxon>Pseudomonadati</taxon>
        <taxon>Pseudomonadota</taxon>
        <taxon>Betaproteobacteria</taxon>
        <taxon>Burkholderiales</taxon>
        <taxon>Comamonadaceae</taxon>
        <taxon>Rhodoferax</taxon>
    </lineage>
</organism>
<proteinExistence type="inferred from homology"/>
<dbReference type="InterPro" id="IPR013538">
    <property type="entry name" value="ASHA1/2-like_C"/>
</dbReference>
<dbReference type="RefSeq" id="WP_076205073.1">
    <property type="nucleotide sequence ID" value="NZ_CP019236.1"/>
</dbReference>